<dbReference type="Proteomes" id="UP000004169">
    <property type="component" value="Unassembled WGS sequence"/>
</dbReference>
<accession>H8FS17</accession>
<dbReference type="EMBL" id="CAHP01000019">
    <property type="protein sequence ID" value="CCG41155.1"/>
    <property type="molecule type" value="Genomic_DNA"/>
</dbReference>
<dbReference type="AlphaFoldDB" id="H8FS17"/>
<comment type="caution">
    <text evidence="1">The sequence shown here is derived from an EMBL/GenBank/DDBJ whole genome shotgun (WGS) entry which is preliminary data.</text>
</comment>
<protein>
    <submittedName>
        <fullName evidence="1">Uncharacterized protein</fullName>
    </submittedName>
</protein>
<keyword evidence="2" id="KW-1185">Reference proteome</keyword>
<sequence>MNTVGRCSTIGIARARAAVTMVNMAYNMKRWCWLDRQAAIA</sequence>
<evidence type="ECO:0000313" key="1">
    <source>
        <dbReference type="EMBL" id="CCG41155.1"/>
    </source>
</evidence>
<dbReference type="STRING" id="1150626.PHAMO_260022"/>
<organism evidence="1 2">
    <name type="scientific">Magnetospirillum molischianum DSM 120</name>
    <dbReference type="NCBI Taxonomy" id="1150626"/>
    <lineage>
        <taxon>Bacteria</taxon>
        <taxon>Pseudomonadati</taxon>
        <taxon>Pseudomonadota</taxon>
        <taxon>Alphaproteobacteria</taxon>
        <taxon>Rhodospirillales</taxon>
        <taxon>Rhodospirillaceae</taxon>
        <taxon>Magnetospirillum</taxon>
    </lineage>
</organism>
<proteinExistence type="predicted"/>
<dbReference type="RefSeq" id="WP_002728005.1">
    <property type="nucleotide sequence ID" value="NZ_CAHP01000019.1"/>
</dbReference>
<name>H8FS17_MAGML</name>
<evidence type="ECO:0000313" key="2">
    <source>
        <dbReference type="Proteomes" id="UP000004169"/>
    </source>
</evidence>
<reference evidence="1 2" key="1">
    <citation type="journal article" date="2012" name="J. Bacteriol.">
        <title>Draft Genome Sequence of the Purple Photosynthetic Bacterium Phaeospirillum molischianum DSM120, a Particularly Versatile Bacterium.</title>
        <authorList>
            <person name="Duquesne K."/>
            <person name="Prima V."/>
            <person name="Ji B."/>
            <person name="Rouy Z."/>
            <person name="Medigue C."/>
            <person name="Talla E."/>
            <person name="Sturgis J.N."/>
        </authorList>
    </citation>
    <scope>NUCLEOTIDE SEQUENCE [LARGE SCALE GENOMIC DNA]</scope>
    <source>
        <strain evidence="2">DSM120</strain>
    </source>
</reference>
<gene>
    <name evidence="1" type="ORF">PHAMO_260022</name>
</gene>